<keyword evidence="7" id="KW-0325">Glycoprotein</keyword>
<evidence type="ECO:0000256" key="4">
    <source>
        <dbReference type="ARBA" id="ARBA00022729"/>
    </source>
</evidence>
<keyword evidence="5 10" id="KW-1133">Transmembrane helix</keyword>
<dbReference type="InterPro" id="IPR055098">
    <property type="entry name" value="Ig_NUP210_3rd"/>
</dbReference>
<dbReference type="Proteomes" id="UP000036681">
    <property type="component" value="Unplaced"/>
</dbReference>
<accession>A0A9J2PML8</accession>
<dbReference type="Pfam" id="PF22963">
    <property type="entry name" value="Ig_NUP210_3rd"/>
    <property type="match status" value="1"/>
</dbReference>
<dbReference type="Pfam" id="PF24902">
    <property type="entry name" value="Ig_NUP210_9th"/>
    <property type="match status" value="1"/>
</dbReference>
<comment type="similarity">
    <text evidence="2">Belongs to the NUP210 family.</text>
</comment>
<dbReference type="InterPro" id="IPR055095">
    <property type="entry name" value="NUP210_Ig_C"/>
</dbReference>
<feature type="transmembrane region" description="Helical" evidence="10">
    <location>
        <begin position="1856"/>
        <end position="1876"/>
    </location>
</feature>
<dbReference type="Pfam" id="PF22969">
    <property type="entry name" value="Ig_NUP210_2nd"/>
    <property type="match status" value="1"/>
</dbReference>
<dbReference type="GO" id="GO:0031965">
    <property type="term" value="C:nuclear membrane"/>
    <property type="evidence" value="ECO:0007669"/>
    <property type="project" value="UniProtKB-SubCell"/>
</dbReference>
<dbReference type="Pfam" id="PF22959">
    <property type="entry name" value="Ig_NUP210_15th"/>
    <property type="match status" value="1"/>
</dbReference>
<evidence type="ECO:0000256" key="5">
    <source>
        <dbReference type="ARBA" id="ARBA00022989"/>
    </source>
</evidence>
<keyword evidence="3 10" id="KW-0812">Transmembrane</keyword>
<dbReference type="InterPro" id="IPR056897">
    <property type="entry name" value="Ig_NUP210_4th"/>
</dbReference>
<dbReference type="PANTHER" id="PTHR23019:SF0">
    <property type="entry name" value="NUCLEAR PORE MEMBRANE GLYCOPROTEIN 210"/>
    <property type="match status" value="1"/>
</dbReference>
<dbReference type="InterPro" id="IPR055094">
    <property type="entry name" value="NUP210_Ig15"/>
</dbReference>
<dbReference type="InterPro" id="IPR003343">
    <property type="entry name" value="Big_2"/>
</dbReference>
<reference evidence="14" key="1">
    <citation type="submission" date="2023-03" db="UniProtKB">
        <authorList>
            <consortium name="WormBaseParasite"/>
        </authorList>
    </citation>
    <scope>IDENTIFICATION</scope>
</reference>
<dbReference type="InterPro" id="IPR055096">
    <property type="entry name" value="Ig_NUP210_1st"/>
</dbReference>
<organism evidence="13 14">
    <name type="scientific">Ascaris lumbricoides</name>
    <name type="common">Giant roundworm</name>
    <dbReference type="NCBI Taxonomy" id="6252"/>
    <lineage>
        <taxon>Eukaryota</taxon>
        <taxon>Metazoa</taxon>
        <taxon>Ecdysozoa</taxon>
        <taxon>Nematoda</taxon>
        <taxon>Chromadorea</taxon>
        <taxon>Rhabditida</taxon>
        <taxon>Spirurina</taxon>
        <taxon>Ascaridomorpha</taxon>
        <taxon>Ascaridoidea</taxon>
        <taxon>Ascarididae</taxon>
        <taxon>Ascaris</taxon>
    </lineage>
</organism>
<evidence type="ECO:0000313" key="14">
    <source>
        <dbReference type="WBParaSite" id="ALUE_0001079601-mRNA-1"/>
    </source>
</evidence>
<evidence type="ECO:0000256" key="6">
    <source>
        <dbReference type="ARBA" id="ARBA00023136"/>
    </source>
</evidence>
<dbReference type="InterPro" id="IPR058779">
    <property type="entry name" value="Ig_NUP210_13th"/>
</dbReference>
<dbReference type="PANTHER" id="PTHR23019">
    <property type="entry name" value="NUCLEAR PORE MEMBRANE GLYCOPROTEIN GP210-RELATED"/>
    <property type="match status" value="1"/>
</dbReference>
<feature type="signal peptide" evidence="11">
    <location>
        <begin position="1"/>
        <end position="22"/>
    </location>
</feature>
<feature type="domain" description="BIG2" evidence="12">
    <location>
        <begin position="1153"/>
        <end position="1230"/>
    </location>
</feature>
<dbReference type="Pfam" id="PF24935">
    <property type="entry name" value="Ig_NUP210_6th"/>
    <property type="match status" value="1"/>
</dbReference>
<evidence type="ECO:0000256" key="2">
    <source>
        <dbReference type="ARBA" id="ARBA00007313"/>
    </source>
</evidence>
<sequence length="1983" mass="216334">MIRHNALYVVLVCFLIRSNTYRLNVPRVLLPYHPTVQVKFDLVVSDPEGGCFVWRSTRPDIVSVKAVEPRKANGCSDRAQIASTSRHADEQTAVIFAEDSVAHVVLSCGVSVDVIRSISISTTTKVLFLDAAPAKMVLAHWVQIVCRYPPIGCRLVQVPASWMQIGAGTRQLGADCVQVPANWVQIVCKPYGGDMFSNLGEIPFEWHLSSVGKGDRPLRIVPFSQSKYEAPDGVRTLEGNKKRGYMVLVEGISTGAANLKVSFSERFFKNVSPREIDLLVMANLVLVPSEDIYLPLGGVVRYSAEIIKQSSHEQVSLPSKQYRLSVSDETTCVLDVASSLVTAVALGSTEIAIIDENVKAKHIIKPPSAHIYVVSPSALSFTISGDSWYLEKGRTYLISVQLVDSDENVMLIPDNARFDTAIPVEYFNVMDRSANGTFFQVKALESGIAALRSTFSSILDADGEEIQVPSTVTGEVMATISEVADGGTGVYTWSSDEKEIADVDEFGVVRAVSVGETSITLKDANNGRHSDTATVRVLRPVKVDFVRSPLEVEIGGDLELSVAMFTEWKSEMLAVTDCRYVDFALSFGDSGIFSIVDGYIPKASLYGNGCSSVMLKALADGNAKLTISVGDLSADTHVSAYPPLKLESPSVVLLSLGSEVEVHVTGGPRPWVADPSGYFSKLSYSESVDLINHRYDQKRHFISCGTSKGDMLVRVHVGNEVIPSNPMPATVEAQLRVCCAIPSRIAISIVRENVPAMPPCPANSYFLLKSERSNISLSAYGRCESGPLSSSDRLFDSINALLVEWSTDEPKLLKVDELPVQETNRSQIFAVAEPQGGVGASEIVAKSVKYHIAGREVDLPNKLWASLDTMIVDIGRAVPSEVVLWNEKKTVKQVEIVAGSEHFFVEDDFDQAVVRVTIEKNFLKRSKSQIVAVFAVAEPQGGVGASEIVAKSVKYHVAGREVDLPNKLWASLDTMVVDIGRAVPSEVVLWNEKKTVKQVEIVAGSEHFFVEDDFDQAVVRVTIEKNFLKVQPLKVGSTRIQIVDMCFRNRLMVAITVTDLHEIIVDAPSFVAIGEEVSLRLSARDANGTMFAAEHARAMNINLNASSISVSMKREDPLNYRVLGVACGTVALIASARSASGRDLHSLPHELQVFAPLQLLPKAVTLVPESVFQLEVIGGPQPIPPLSFTLNDSSVASVAENGLITSKASGITTVVGSVVVENTSSKLKASMEIRVVSLRDIRILVSTNRLEQGTLAWARIEGLSDDETPFAFGSAVYPLRVAWRLNTHAVIEIVSPFGPGIRESMLRTLEPGQVMLHVSVRVDKQAEAHFKYGYQFDDEVLITVLEPLQLSGGSISLRIPPQYASYISISGDSGEVLRGVSVGDAVLEVCHISIPHNESTFVTVSVIPVHSVHLDSQTITPANESRETALSGFPLGYRITLMVSFRDRVGRLFDATNVDVQLRPHRFDTTRIVANEDGRSFDVHLKKSGETILMSNVGTFSMGIMQYGIKITQASTRSCVCRWWTMVDVIRPSMTTLSVGNIVCFKSLLPCGAWREAGLRSHFHFVDQHSGITTAIEQGNAVVVAHVETDQSIFTKATIRAVEEIRVTQVPPFVSNIPDRRFIFPVSLSSSVDAISNVHGCDPSDLKKLDGMRAPFECLVALEDNAAVSASSIFMANAVFVSSSESYACVLQEGYFGSSRALIESDRLNVVVTARWTGSAKVLEANVRTIFYPRFEVGQSEIRFDNLHSQRALLTVLAPKSIISTMKLEGCRESVFTIGKPKYATPCTLQYQIKLNVNSALLWREYLNECNVTVSSELTGQTHSIPAIITLHGDASKAVIRASEGIIDYVTELAEYSMMIIGSTVVTLLCIAVIIVRCKGYRILPHLFGDSLSVQPNVSGVFASDRSPTTPGYAAWRSMTHHVMRPSPSSNTFVSSRVKPSLSPDTSSMRLSPVRPSGDPGDTFLWSTGDSLNTPTALREQRH</sequence>
<feature type="chain" id="PRO_5039892391" evidence="11">
    <location>
        <begin position="23"/>
        <end position="1983"/>
    </location>
</feature>
<evidence type="ECO:0000256" key="9">
    <source>
        <dbReference type="SAM" id="MobiDB-lite"/>
    </source>
</evidence>
<comment type="subcellular location">
    <subcellularLocation>
        <location evidence="1">Nucleus membrane</location>
        <topology evidence="1">Single-pass membrane protein</topology>
    </subcellularLocation>
</comment>
<dbReference type="Pfam" id="PF22967">
    <property type="entry name" value="Ig_NUP210_1st"/>
    <property type="match status" value="1"/>
</dbReference>
<feature type="compositionally biased region" description="Polar residues" evidence="9">
    <location>
        <begin position="1965"/>
        <end position="1976"/>
    </location>
</feature>
<dbReference type="Pfam" id="PF24991">
    <property type="entry name" value="Ig_NUP210_4th"/>
    <property type="match status" value="1"/>
</dbReference>
<evidence type="ECO:0000256" key="8">
    <source>
        <dbReference type="ARBA" id="ARBA00023242"/>
    </source>
</evidence>
<dbReference type="Gene3D" id="2.60.40.1080">
    <property type="match status" value="1"/>
</dbReference>
<feature type="region of interest" description="Disordered" evidence="9">
    <location>
        <begin position="1927"/>
        <end position="1983"/>
    </location>
</feature>
<dbReference type="SMART" id="SM00635">
    <property type="entry name" value="BID_2"/>
    <property type="match status" value="2"/>
</dbReference>
<name>A0A9J2PML8_ASCLU</name>
<dbReference type="InterPro" id="IPR008964">
    <property type="entry name" value="Invasin/intimin_cell_adhesion"/>
</dbReference>
<dbReference type="InterPro" id="IPR056898">
    <property type="entry name" value="Ig_NUP210_6th"/>
</dbReference>
<keyword evidence="8" id="KW-0539">Nucleus</keyword>
<evidence type="ECO:0000259" key="12">
    <source>
        <dbReference type="SMART" id="SM00635"/>
    </source>
</evidence>
<dbReference type="Pfam" id="PF22957">
    <property type="entry name" value="NUP210_Ig"/>
    <property type="match status" value="1"/>
</dbReference>
<dbReference type="WBParaSite" id="ALUE_0001079601-mRNA-1">
    <property type="protein sequence ID" value="ALUE_0001079601-mRNA-1"/>
    <property type="gene ID" value="ALUE_0001079601"/>
</dbReference>
<dbReference type="Pfam" id="PF22962">
    <property type="entry name" value="Ig_NUP210_7th"/>
    <property type="match status" value="1"/>
</dbReference>
<protein>
    <submittedName>
        <fullName evidence="14">BIG2 domain-containing protein</fullName>
    </submittedName>
</protein>
<dbReference type="GO" id="GO:0005643">
    <property type="term" value="C:nuclear pore"/>
    <property type="evidence" value="ECO:0007669"/>
    <property type="project" value="TreeGrafter"/>
</dbReference>
<evidence type="ECO:0000256" key="1">
    <source>
        <dbReference type="ARBA" id="ARBA00004590"/>
    </source>
</evidence>
<keyword evidence="13" id="KW-1185">Reference proteome</keyword>
<evidence type="ECO:0000256" key="3">
    <source>
        <dbReference type="ARBA" id="ARBA00022692"/>
    </source>
</evidence>
<evidence type="ECO:0000313" key="13">
    <source>
        <dbReference type="Proteomes" id="UP000036681"/>
    </source>
</evidence>
<evidence type="ECO:0000256" key="10">
    <source>
        <dbReference type="SAM" id="Phobius"/>
    </source>
</evidence>
<keyword evidence="6 10" id="KW-0472">Membrane</keyword>
<dbReference type="InterPro" id="IPR056899">
    <property type="entry name" value="Ig_NUP210_9th"/>
</dbReference>
<dbReference type="InterPro" id="IPR045197">
    <property type="entry name" value="NUP210-like"/>
</dbReference>
<evidence type="ECO:0000256" key="7">
    <source>
        <dbReference type="ARBA" id="ARBA00023180"/>
    </source>
</evidence>
<dbReference type="InterPro" id="IPR055099">
    <property type="entry name" value="Ig_NUP210_7th"/>
</dbReference>
<proteinExistence type="inferred from homology"/>
<feature type="domain" description="BIG2" evidence="12">
    <location>
        <begin position="462"/>
        <end position="533"/>
    </location>
</feature>
<dbReference type="InterPro" id="IPR055097">
    <property type="entry name" value="Ig_NUP210_2nd"/>
</dbReference>
<dbReference type="SUPFAM" id="SSF49373">
    <property type="entry name" value="Invasin/intimin cell-adhesion fragments"/>
    <property type="match status" value="1"/>
</dbReference>
<keyword evidence="4 11" id="KW-0732">Signal</keyword>
<dbReference type="Pfam" id="PF26181">
    <property type="entry name" value="Ig_NUP210_13th"/>
    <property type="match status" value="1"/>
</dbReference>
<evidence type="ECO:0000256" key="11">
    <source>
        <dbReference type="SAM" id="SignalP"/>
    </source>
</evidence>
<dbReference type="Pfam" id="PF26182">
    <property type="entry name" value="Ig_NUP210_5th"/>
    <property type="match status" value="1"/>
</dbReference>